<name>A0ABD1H2B9_SALDI</name>
<dbReference type="EMBL" id="JBEAFC010000007">
    <property type="protein sequence ID" value="KAL1549146.1"/>
    <property type="molecule type" value="Genomic_DNA"/>
</dbReference>
<comment type="caution">
    <text evidence="2">The sequence shown here is derived from an EMBL/GenBank/DDBJ whole genome shotgun (WGS) entry which is preliminary data.</text>
</comment>
<dbReference type="Proteomes" id="UP001567538">
    <property type="component" value="Unassembled WGS sequence"/>
</dbReference>
<accession>A0ABD1H2B9</accession>
<evidence type="ECO:0000256" key="1">
    <source>
        <dbReference type="SAM" id="MobiDB-lite"/>
    </source>
</evidence>
<keyword evidence="3" id="KW-1185">Reference proteome</keyword>
<feature type="region of interest" description="Disordered" evidence="1">
    <location>
        <begin position="119"/>
        <end position="154"/>
    </location>
</feature>
<feature type="compositionally biased region" description="Basic and acidic residues" evidence="1">
    <location>
        <begin position="120"/>
        <end position="140"/>
    </location>
</feature>
<organism evidence="2 3">
    <name type="scientific">Salvia divinorum</name>
    <name type="common">Maria pastora</name>
    <name type="synonym">Diviner's sage</name>
    <dbReference type="NCBI Taxonomy" id="28513"/>
    <lineage>
        <taxon>Eukaryota</taxon>
        <taxon>Viridiplantae</taxon>
        <taxon>Streptophyta</taxon>
        <taxon>Embryophyta</taxon>
        <taxon>Tracheophyta</taxon>
        <taxon>Spermatophyta</taxon>
        <taxon>Magnoliopsida</taxon>
        <taxon>eudicotyledons</taxon>
        <taxon>Gunneridae</taxon>
        <taxon>Pentapetalae</taxon>
        <taxon>asterids</taxon>
        <taxon>lamiids</taxon>
        <taxon>Lamiales</taxon>
        <taxon>Lamiaceae</taxon>
        <taxon>Nepetoideae</taxon>
        <taxon>Mentheae</taxon>
        <taxon>Salviinae</taxon>
        <taxon>Salvia</taxon>
        <taxon>Salvia subgen. Calosphace</taxon>
    </lineage>
</organism>
<gene>
    <name evidence="2" type="ORF">AAHA92_17281</name>
</gene>
<evidence type="ECO:0000313" key="3">
    <source>
        <dbReference type="Proteomes" id="UP001567538"/>
    </source>
</evidence>
<sequence>MDSTDVGNLHAVSIVTTCLQEYSEGEQLQEKFEAGGVEELERGAAEWFEDIQTQGLTDQELPEAIMSFCQVPKAVEPKGRRQAGNIERLPKIKEPNLLNINRGVSTKVMCGVVDTENVIDPERKEGDGGEVNEEKDKRDSIPLTQRSRGERNIENEKSILPLTYPLIPRPETCEELRLDSYDSASRQKKRTKLQHDRNLKNRELKIGQRVLLFQSKPKSMARKWKSKWTKPFTIGALGADEAIGLRGSPPNSESFVICCLRAKVCKDSSVLCVVREISLRMTVLSFT</sequence>
<proteinExistence type="predicted"/>
<reference evidence="2 3" key="1">
    <citation type="submission" date="2024-06" db="EMBL/GenBank/DDBJ databases">
        <title>A chromosome level genome sequence of Diviner's sage (Salvia divinorum).</title>
        <authorList>
            <person name="Ford S.A."/>
            <person name="Ro D.-K."/>
            <person name="Ness R.W."/>
            <person name="Phillips M.A."/>
        </authorList>
    </citation>
    <scope>NUCLEOTIDE SEQUENCE [LARGE SCALE GENOMIC DNA]</scope>
    <source>
        <strain evidence="2">SAF-2024a</strain>
        <tissue evidence="2">Leaf</tissue>
    </source>
</reference>
<protein>
    <submittedName>
        <fullName evidence="2">Uncharacterized protein</fullName>
    </submittedName>
</protein>
<evidence type="ECO:0000313" key="2">
    <source>
        <dbReference type="EMBL" id="KAL1549146.1"/>
    </source>
</evidence>
<dbReference type="AlphaFoldDB" id="A0ABD1H2B9"/>